<dbReference type="GO" id="GO:0036376">
    <property type="term" value="P:sodium ion export across plasma membrane"/>
    <property type="evidence" value="ECO:0007669"/>
    <property type="project" value="TreeGrafter"/>
</dbReference>
<evidence type="ECO:0000256" key="17">
    <source>
        <dbReference type="SAM" id="Phobius"/>
    </source>
</evidence>
<evidence type="ECO:0000256" key="13">
    <source>
        <dbReference type="ARBA" id="ARBA00022989"/>
    </source>
</evidence>
<dbReference type="SUPFAM" id="SSF81653">
    <property type="entry name" value="Calcium ATPase, transduction domain A"/>
    <property type="match status" value="1"/>
</dbReference>
<dbReference type="Gene3D" id="2.70.150.10">
    <property type="entry name" value="Calcium-transporting ATPase, cytoplasmic transduction domain A"/>
    <property type="match status" value="1"/>
</dbReference>
<dbReference type="Proteomes" id="UP000295252">
    <property type="component" value="Chromosome IX"/>
</dbReference>
<dbReference type="SUPFAM" id="SSF81665">
    <property type="entry name" value="Calcium ATPase, transmembrane domain M"/>
    <property type="match status" value="1"/>
</dbReference>
<evidence type="ECO:0000256" key="2">
    <source>
        <dbReference type="ARBA" id="ARBA00004429"/>
    </source>
</evidence>
<dbReference type="Gene3D" id="3.40.50.1000">
    <property type="entry name" value="HAD superfamily/HAD-like"/>
    <property type="match status" value="1"/>
</dbReference>
<dbReference type="InterPro" id="IPR050510">
    <property type="entry name" value="Cation_transp_ATPase_P-type"/>
</dbReference>
<dbReference type="InterPro" id="IPR018303">
    <property type="entry name" value="ATPase_P-typ_P_site"/>
</dbReference>
<comment type="function">
    <text evidence="1">Mediates magnesium influx to the cytosol.</text>
</comment>
<evidence type="ECO:0000256" key="11">
    <source>
        <dbReference type="ARBA" id="ARBA00022840"/>
    </source>
</evidence>
<keyword evidence="9 17" id="KW-0812">Transmembrane</keyword>
<evidence type="ECO:0000256" key="1">
    <source>
        <dbReference type="ARBA" id="ARBA00003954"/>
    </source>
</evidence>
<evidence type="ECO:0000313" key="19">
    <source>
        <dbReference type="EMBL" id="CDP01527.1"/>
    </source>
</evidence>
<dbReference type="SMART" id="SM00831">
    <property type="entry name" value="Cation_ATPase_N"/>
    <property type="match status" value="1"/>
</dbReference>
<comment type="subcellular location">
    <subcellularLocation>
        <location evidence="2">Cell inner membrane</location>
        <topology evidence="2">Multi-pass membrane protein</topology>
    </subcellularLocation>
</comment>
<feature type="transmembrane region" description="Helical" evidence="17">
    <location>
        <begin position="79"/>
        <end position="102"/>
    </location>
</feature>
<keyword evidence="7" id="KW-0997">Cell inner membrane</keyword>
<keyword evidence="6" id="KW-1003">Cell membrane</keyword>
<evidence type="ECO:0000256" key="4">
    <source>
        <dbReference type="ARBA" id="ARBA00012786"/>
    </source>
</evidence>
<keyword evidence="12" id="KW-0460">Magnesium</keyword>
<dbReference type="STRING" id="49390.A0A068TZM7"/>
<evidence type="ECO:0000313" key="20">
    <source>
        <dbReference type="Proteomes" id="UP000295252"/>
    </source>
</evidence>
<organism evidence="19 20">
    <name type="scientific">Coffea canephora</name>
    <name type="common">Robusta coffee</name>
    <dbReference type="NCBI Taxonomy" id="49390"/>
    <lineage>
        <taxon>Eukaryota</taxon>
        <taxon>Viridiplantae</taxon>
        <taxon>Streptophyta</taxon>
        <taxon>Embryophyta</taxon>
        <taxon>Tracheophyta</taxon>
        <taxon>Spermatophyta</taxon>
        <taxon>Magnoliopsida</taxon>
        <taxon>eudicotyledons</taxon>
        <taxon>Gunneridae</taxon>
        <taxon>Pentapetalae</taxon>
        <taxon>asterids</taxon>
        <taxon>lamiids</taxon>
        <taxon>Gentianales</taxon>
        <taxon>Rubiaceae</taxon>
        <taxon>Ixoroideae</taxon>
        <taxon>Gardenieae complex</taxon>
        <taxon>Bertiereae - Coffeeae clade</taxon>
        <taxon>Coffeeae</taxon>
        <taxon>Coffea</taxon>
    </lineage>
</organism>
<comment type="catalytic activity">
    <reaction evidence="16">
        <text>Mg(2+)(out) + ATP + H2O = Mg(2+)(in) + ADP + phosphate + H(+)</text>
        <dbReference type="Rhea" id="RHEA:10260"/>
        <dbReference type="ChEBI" id="CHEBI:15377"/>
        <dbReference type="ChEBI" id="CHEBI:15378"/>
        <dbReference type="ChEBI" id="CHEBI:18420"/>
        <dbReference type="ChEBI" id="CHEBI:30616"/>
        <dbReference type="ChEBI" id="CHEBI:43474"/>
        <dbReference type="ChEBI" id="CHEBI:456216"/>
        <dbReference type="EC" id="7.2.2.14"/>
    </reaction>
</comment>
<dbReference type="PROSITE" id="PS00154">
    <property type="entry name" value="ATPASE_E1_E2"/>
    <property type="match status" value="1"/>
</dbReference>
<evidence type="ECO:0000259" key="18">
    <source>
        <dbReference type="SMART" id="SM00831"/>
    </source>
</evidence>
<dbReference type="GO" id="GO:0030007">
    <property type="term" value="P:intracellular potassium ion homeostasis"/>
    <property type="evidence" value="ECO:0007669"/>
    <property type="project" value="TreeGrafter"/>
</dbReference>
<dbReference type="InterPro" id="IPR023298">
    <property type="entry name" value="ATPase_P-typ_TM_dom_sf"/>
</dbReference>
<protein>
    <recommendedName>
        <fullName evidence="5">Magnesium-transporting ATPase, P-type 1</fullName>
        <ecNumber evidence="4">7.2.2.14</ecNumber>
    </recommendedName>
    <alternativeName>
        <fullName evidence="15">Mg(2+) transport ATPase, P-type 1</fullName>
    </alternativeName>
</protein>
<dbReference type="Pfam" id="PF00122">
    <property type="entry name" value="E1-E2_ATPase"/>
    <property type="match status" value="1"/>
</dbReference>
<dbReference type="GO" id="GO:1902600">
    <property type="term" value="P:proton transmembrane transport"/>
    <property type="evidence" value="ECO:0007669"/>
    <property type="project" value="TreeGrafter"/>
</dbReference>
<feature type="transmembrane region" description="Helical" evidence="17">
    <location>
        <begin position="305"/>
        <end position="329"/>
    </location>
</feature>
<dbReference type="InterPro" id="IPR006415">
    <property type="entry name" value="P-type_ATPase_IIIB"/>
</dbReference>
<evidence type="ECO:0000256" key="14">
    <source>
        <dbReference type="ARBA" id="ARBA00023136"/>
    </source>
</evidence>
<dbReference type="PRINTS" id="PR01836">
    <property type="entry name" value="MGATPASE"/>
</dbReference>
<dbReference type="OrthoDB" id="158672at2759"/>
<dbReference type="PhylomeDB" id="A0A068TZM7"/>
<dbReference type="GO" id="GO:0005391">
    <property type="term" value="F:P-type sodium:potassium-exchanging transporter activity"/>
    <property type="evidence" value="ECO:0007669"/>
    <property type="project" value="TreeGrafter"/>
</dbReference>
<dbReference type="InterPro" id="IPR001757">
    <property type="entry name" value="P_typ_ATPase"/>
</dbReference>
<dbReference type="InParanoid" id="A0A068TZM7"/>
<dbReference type="PANTHER" id="PTHR43294:SF20">
    <property type="entry name" value="P-TYPE ATPASE"/>
    <property type="match status" value="1"/>
</dbReference>
<feature type="transmembrane region" description="Helical" evidence="17">
    <location>
        <begin position="275"/>
        <end position="293"/>
    </location>
</feature>
<keyword evidence="8" id="KW-0597">Phosphoprotein</keyword>
<dbReference type="GO" id="GO:0005886">
    <property type="term" value="C:plasma membrane"/>
    <property type="evidence" value="ECO:0007669"/>
    <property type="project" value="UniProtKB-SubCell"/>
</dbReference>
<keyword evidence="20" id="KW-1185">Reference proteome</keyword>
<evidence type="ECO:0000256" key="12">
    <source>
        <dbReference type="ARBA" id="ARBA00022842"/>
    </source>
</evidence>
<dbReference type="InterPro" id="IPR059000">
    <property type="entry name" value="ATPase_P-type_domA"/>
</dbReference>
<evidence type="ECO:0000256" key="3">
    <source>
        <dbReference type="ARBA" id="ARBA00008746"/>
    </source>
</evidence>
<dbReference type="EMBL" id="HG739091">
    <property type="protein sequence ID" value="CDP01527.1"/>
    <property type="molecule type" value="Genomic_DNA"/>
</dbReference>
<keyword evidence="13 17" id="KW-1133">Transmembrane helix</keyword>
<dbReference type="GO" id="GO:1990573">
    <property type="term" value="P:potassium ion import across plasma membrane"/>
    <property type="evidence" value="ECO:0007669"/>
    <property type="project" value="TreeGrafter"/>
</dbReference>
<name>A0A068TZM7_COFCA</name>
<dbReference type="GO" id="GO:0016887">
    <property type="term" value="F:ATP hydrolysis activity"/>
    <property type="evidence" value="ECO:0007669"/>
    <property type="project" value="InterPro"/>
</dbReference>
<dbReference type="NCBIfam" id="TIGR01494">
    <property type="entry name" value="ATPase_P-type"/>
    <property type="match status" value="1"/>
</dbReference>
<keyword evidence="11" id="KW-0067">ATP-binding</keyword>
<dbReference type="InterPro" id="IPR023214">
    <property type="entry name" value="HAD_sf"/>
</dbReference>
<dbReference type="OMA" id="GTPECVK"/>
<dbReference type="GO" id="GO:0015444">
    <property type="term" value="F:P-type magnesium transporter activity"/>
    <property type="evidence" value="ECO:0007669"/>
    <property type="project" value="UniProtKB-EC"/>
</dbReference>
<sequence length="431" mass="48337">MGFFLKLFITETIDGGSRTEGEANVYSWLYALAQSGKDLVYEYVRSTERGLSFREAERRLKETGPNIPIHTKFPRWWHLLWNALFHPFHIILIVLSVLSYIASDEPNGCIMLVLVFISVSLRFYQEYSSSKAAMKLSEFLSFPVKVQRCAGRTVQTELVVQVDQKNVVPGDIIIFEPGDLFPGDVRLLTSKNLVVSQSSLTGEFGATEKTADIREDSSTPLLDLKNICFMGTTVVSGIGTGLVVSTGSKTYMSTIFSTTGKLKQPDGFERGIRHISYILISLMLIVVSIIVIIDYYSSGEPSESILFGMSVASALTPQMLPLIINTSLAKGALAMARDRCIVKSLRAIRDMGSMDIICIDKTGTLTKNTAIMINYFDSWGLQKEKVLRLAFLNAFFKTQQRYPLDDAIMAHVYTSGFRFQPSEWSKEHWRK</sequence>
<keyword evidence="10" id="KW-0547">Nucleotide-binding</keyword>
<gene>
    <name evidence="19" type="ORF">GSCOC_T00036611001</name>
</gene>
<evidence type="ECO:0000256" key="15">
    <source>
        <dbReference type="ARBA" id="ARBA00029806"/>
    </source>
</evidence>
<dbReference type="EC" id="7.2.2.14" evidence="4"/>
<feature type="domain" description="Cation-transporting P-type ATPase N-terminal" evidence="18">
    <location>
        <begin position="31"/>
        <end position="104"/>
    </location>
</feature>
<dbReference type="PANTHER" id="PTHR43294">
    <property type="entry name" value="SODIUM/POTASSIUM-TRANSPORTING ATPASE SUBUNIT ALPHA"/>
    <property type="match status" value="1"/>
</dbReference>
<comment type="similarity">
    <text evidence="3">Belongs to the cation transport ATPase (P-type) (TC 3.A.3) family. Type IIIB subfamily.</text>
</comment>
<feature type="transmembrane region" description="Helical" evidence="17">
    <location>
        <begin position="108"/>
        <end position="124"/>
    </location>
</feature>
<dbReference type="InterPro" id="IPR004014">
    <property type="entry name" value="ATPase_P-typ_cation-transptr_N"/>
</dbReference>
<evidence type="ECO:0000256" key="9">
    <source>
        <dbReference type="ARBA" id="ARBA00022692"/>
    </source>
</evidence>
<accession>A0A068TZM7</accession>
<dbReference type="AlphaFoldDB" id="A0A068TZM7"/>
<reference evidence="20" key="1">
    <citation type="journal article" date="2014" name="Science">
        <title>The coffee genome provides insight into the convergent evolution of caffeine biosynthesis.</title>
        <authorList>
            <person name="Denoeud F."/>
            <person name="Carretero-Paulet L."/>
            <person name="Dereeper A."/>
            <person name="Droc G."/>
            <person name="Guyot R."/>
            <person name="Pietrella M."/>
            <person name="Zheng C."/>
            <person name="Alberti A."/>
            <person name="Anthony F."/>
            <person name="Aprea G."/>
            <person name="Aury J.M."/>
            <person name="Bento P."/>
            <person name="Bernard M."/>
            <person name="Bocs S."/>
            <person name="Campa C."/>
            <person name="Cenci A."/>
            <person name="Combes M.C."/>
            <person name="Crouzillat D."/>
            <person name="Da Silva C."/>
            <person name="Daddiego L."/>
            <person name="De Bellis F."/>
            <person name="Dussert S."/>
            <person name="Garsmeur O."/>
            <person name="Gayraud T."/>
            <person name="Guignon V."/>
            <person name="Jahn K."/>
            <person name="Jamilloux V."/>
            <person name="Joet T."/>
            <person name="Labadie K."/>
            <person name="Lan T."/>
            <person name="Leclercq J."/>
            <person name="Lepelley M."/>
            <person name="Leroy T."/>
            <person name="Li L.T."/>
            <person name="Librado P."/>
            <person name="Lopez L."/>
            <person name="Munoz A."/>
            <person name="Noel B."/>
            <person name="Pallavicini A."/>
            <person name="Perrotta G."/>
            <person name="Poncet V."/>
            <person name="Pot D."/>
            <person name="Priyono X."/>
            <person name="Rigoreau M."/>
            <person name="Rouard M."/>
            <person name="Rozas J."/>
            <person name="Tranchant-Dubreuil C."/>
            <person name="VanBuren R."/>
            <person name="Zhang Q."/>
            <person name="Andrade A.C."/>
            <person name="Argout X."/>
            <person name="Bertrand B."/>
            <person name="de Kochko A."/>
            <person name="Graziosi G."/>
            <person name="Henry R.J."/>
            <person name="Jayarama X."/>
            <person name="Ming R."/>
            <person name="Nagai C."/>
            <person name="Rounsley S."/>
            <person name="Sankoff D."/>
            <person name="Giuliano G."/>
            <person name="Albert V.A."/>
            <person name="Wincker P."/>
            <person name="Lashermes P."/>
        </authorList>
    </citation>
    <scope>NUCLEOTIDE SEQUENCE [LARGE SCALE GENOMIC DNA]</scope>
    <source>
        <strain evidence="20">cv. DH200-94</strain>
    </source>
</reference>
<dbReference type="Gene3D" id="1.20.1110.10">
    <property type="entry name" value="Calcium-transporting ATPase, transmembrane domain"/>
    <property type="match status" value="1"/>
</dbReference>
<evidence type="ECO:0000256" key="8">
    <source>
        <dbReference type="ARBA" id="ARBA00022553"/>
    </source>
</evidence>
<evidence type="ECO:0000256" key="5">
    <source>
        <dbReference type="ARBA" id="ARBA00013555"/>
    </source>
</evidence>
<evidence type="ECO:0000256" key="16">
    <source>
        <dbReference type="ARBA" id="ARBA00047295"/>
    </source>
</evidence>
<dbReference type="GO" id="GO:0006883">
    <property type="term" value="P:intracellular sodium ion homeostasis"/>
    <property type="evidence" value="ECO:0007669"/>
    <property type="project" value="TreeGrafter"/>
</dbReference>
<dbReference type="Gramene" id="CDP01527">
    <property type="protein sequence ID" value="CDP01527"/>
    <property type="gene ID" value="GSCOC_T00036611001"/>
</dbReference>
<dbReference type="GO" id="GO:0005524">
    <property type="term" value="F:ATP binding"/>
    <property type="evidence" value="ECO:0007669"/>
    <property type="project" value="UniProtKB-KW"/>
</dbReference>
<keyword evidence="14 17" id="KW-0472">Membrane</keyword>
<evidence type="ECO:0000256" key="6">
    <source>
        <dbReference type="ARBA" id="ARBA00022475"/>
    </source>
</evidence>
<proteinExistence type="inferred from homology"/>
<evidence type="ECO:0000256" key="7">
    <source>
        <dbReference type="ARBA" id="ARBA00022519"/>
    </source>
</evidence>
<evidence type="ECO:0000256" key="10">
    <source>
        <dbReference type="ARBA" id="ARBA00022741"/>
    </source>
</evidence>
<dbReference type="InterPro" id="IPR008250">
    <property type="entry name" value="ATPase_P-typ_transduc_dom_A_sf"/>
</dbReference>
<dbReference type="Pfam" id="PF00690">
    <property type="entry name" value="Cation_ATPase_N"/>
    <property type="match status" value="1"/>
</dbReference>